<reference evidence="2" key="1">
    <citation type="journal article" date="2014" name="Front. Microbiol.">
        <title>High frequency of phylogenetically diverse reductive dehalogenase-homologous genes in deep subseafloor sedimentary metagenomes.</title>
        <authorList>
            <person name="Kawai M."/>
            <person name="Futagami T."/>
            <person name="Toyoda A."/>
            <person name="Takaki Y."/>
            <person name="Nishi S."/>
            <person name="Hori S."/>
            <person name="Arai W."/>
            <person name="Tsubouchi T."/>
            <person name="Morono Y."/>
            <person name="Uchiyama I."/>
            <person name="Ito T."/>
            <person name="Fujiyama A."/>
            <person name="Inagaki F."/>
            <person name="Takami H."/>
        </authorList>
    </citation>
    <scope>NUCLEOTIDE SEQUENCE</scope>
    <source>
        <strain evidence="2">Expedition CK06-06</strain>
    </source>
</reference>
<protein>
    <submittedName>
        <fullName evidence="2">Uncharacterized protein</fullName>
    </submittedName>
</protein>
<feature type="non-terminal residue" evidence="2">
    <location>
        <position position="66"/>
    </location>
</feature>
<dbReference type="AlphaFoldDB" id="X0Y690"/>
<sequence length="66" mass="7064">MVEPLPEGELEIELKPGGSEQISINVLPRLRRIRMIDEGGTETNGNGPKQSPTVEPDKSPTDAPAA</sequence>
<feature type="compositionally biased region" description="Polar residues" evidence="1">
    <location>
        <begin position="41"/>
        <end position="53"/>
    </location>
</feature>
<organism evidence="2">
    <name type="scientific">marine sediment metagenome</name>
    <dbReference type="NCBI Taxonomy" id="412755"/>
    <lineage>
        <taxon>unclassified sequences</taxon>
        <taxon>metagenomes</taxon>
        <taxon>ecological metagenomes</taxon>
    </lineage>
</organism>
<dbReference type="EMBL" id="BARS01049386">
    <property type="protein sequence ID" value="GAG32386.1"/>
    <property type="molecule type" value="Genomic_DNA"/>
</dbReference>
<name>X0Y690_9ZZZZ</name>
<evidence type="ECO:0000313" key="2">
    <source>
        <dbReference type="EMBL" id="GAG32386.1"/>
    </source>
</evidence>
<comment type="caution">
    <text evidence="2">The sequence shown here is derived from an EMBL/GenBank/DDBJ whole genome shotgun (WGS) entry which is preliminary data.</text>
</comment>
<feature type="region of interest" description="Disordered" evidence="1">
    <location>
        <begin position="35"/>
        <end position="66"/>
    </location>
</feature>
<evidence type="ECO:0000256" key="1">
    <source>
        <dbReference type="SAM" id="MobiDB-lite"/>
    </source>
</evidence>
<accession>X0Y690</accession>
<gene>
    <name evidence="2" type="ORF">S01H1_73879</name>
</gene>
<proteinExistence type="predicted"/>